<dbReference type="Gene3D" id="3.30.40.30">
    <property type="entry name" value="YqaI domain"/>
    <property type="match status" value="1"/>
</dbReference>
<evidence type="ECO:0000313" key="1">
    <source>
        <dbReference type="EMBL" id="CDQ41476.1"/>
    </source>
</evidence>
<dbReference type="Proteomes" id="UP000028875">
    <property type="component" value="Unassembled WGS sequence"/>
</dbReference>
<gene>
    <name evidence="1" type="ORF">BN990_03849</name>
</gene>
<dbReference type="InterPro" id="IPR023118">
    <property type="entry name" value="YqaI_dom_sf"/>
</dbReference>
<protein>
    <recommendedName>
        <fullName evidence="3">YqaI-like protein</fullName>
    </recommendedName>
</protein>
<proteinExistence type="predicted"/>
<organism evidence="1 2">
    <name type="scientific">Virgibacillus massiliensis</name>
    <dbReference type="NCBI Taxonomy" id="1462526"/>
    <lineage>
        <taxon>Bacteria</taxon>
        <taxon>Bacillati</taxon>
        <taxon>Bacillota</taxon>
        <taxon>Bacilli</taxon>
        <taxon>Bacillales</taxon>
        <taxon>Bacillaceae</taxon>
        <taxon>Virgibacillus</taxon>
    </lineage>
</organism>
<reference evidence="1 2" key="1">
    <citation type="submission" date="2014-03" db="EMBL/GenBank/DDBJ databases">
        <authorList>
            <person name="Urmite Genomes U."/>
        </authorList>
    </citation>
    <scope>NUCLEOTIDE SEQUENCE [LARGE SCALE GENOMIC DNA]</scope>
    <source>
        <strain evidence="1 2">Vm-5</strain>
    </source>
</reference>
<evidence type="ECO:0008006" key="3">
    <source>
        <dbReference type="Google" id="ProtNLM"/>
    </source>
</evidence>
<keyword evidence="2" id="KW-1185">Reference proteome</keyword>
<accession>A0A024QHT3</accession>
<sequence>MEHPLIARIMDTGYPVMNHLRNENTVDALGNDVFPEDEILVLEGQFFLVDSLSEESKEVLELLGATYEEAQ</sequence>
<name>A0A024QHT3_9BACI</name>
<reference evidence="2" key="2">
    <citation type="submission" date="2014-05" db="EMBL/GenBank/DDBJ databases">
        <title>Draft genome sequence of Virgibacillus massiliensis Vm-5.</title>
        <authorList>
            <person name="Khelaifia S."/>
            <person name="Croce O."/>
            <person name="Lagier J.C."/>
            <person name="Raoult D."/>
        </authorList>
    </citation>
    <scope>NUCLEOTIDE SEQUENCE [LARGE SCALE GENOMIC DNA]</scope>
    <source>
        <strain evidence="2">Vm-5</strain>
    </source>
</reference>
<dbReference type="RefSeq" id="WP_021292616.1">
    <property type="nucleotide sequence ID" value="NZ_BNER01000005.1"/>
</dbReference>
<dbReference type="OrthoDB" id="2454838at2"/>
<dbReference type="STRING" id="1462526.BN990_03849"/>
<dbReference type="eggNOG" id="ENOG50308X4">
    <property type="taxonomic scope" value="Bacteria"/>
</dbReference>
<comment type="caution">
    <text evidence="1">The sequence shown here is derived from an EMBL/GenBank/DDBJ whole genome shotgun (WGS) entry which is preliminary data.</text>
</comment>
<dbReference type="AlphaFoldDB" id="A0A024QHT3"/>
<evidence type="ECO:0000313" key="2">
    <source>
        <dbReference type="Proteomes" id="UP000028875"/>
    </source>
</evidence>
<dbReference type="EMBL" id="CCDP010000003">
    <property type="protein sequence ID" value="CDQ41476.1"/>
    <property type="molecule type" value="Genomic_DNA"/>
</dbReference>